<proteinExistence type="predicted"/>
<dbReference type="Gene3D" id="2.60.120.560">
    <property type="entry name" value="Exo-inulinase, domain 1"/>
    <property type="match status" value="1"/>
</dbReference>
<keyword evidence="6" id="KW-1185">Reference proteome</keyword>
<accession>A0A1M5U190</accession>
<dbReference type="Proteomes" id="UP000290037">
    <property type="component" value="Unassembled WGS sequence"/>
</dbReference>
<dbReference type="STRING" id="573501.SAMN04487999_0526"/>
<feature type="chain" id="PRO_5009914097" description="3-keto-alpha-glucoside-1,2-lyase/3-keto-2-hydroxy-glucal hydratase domain-containing protein" evidence="1">
    <location>
        <begin position="24"/>
        <end position="262"/>
    </location>
</feature>
<reference evidence="3 6" key="3">
    <citation type="submission" date="2018-07" db="EMBL/GenBank/DDBJ databases">
        <title>Leeuwenhoekiella genomics.</title>
        <authorList>
            <person name="Tahon G."/>
            <person name="Willems A."/>
        </authorList>
    </citation>
    <scope>NUCLEOTIDE SEQUENCE [LARGE SCALE GENOMIC DNA]</scope>
    <source>
        <strain evidence="3 6">LMG 24856</strain>
    </source>
</reference>
<evidence type="ECO:0000313" key="6">
    <source>
        <dbReference type="Proteomes" id="UP000290037"/>
    </source>
</evidence>
<protein>
    <recommendedName>
        <fullName evidence="2">3-keto-alpha-glucoside-1,2-lyase/3-keto-2-hydroxy-glucal hydratase domain-containing protein</fullName>
    </recommendedName>
</protein>
<evidence type="ECO:0000313" key="3">
    <source>
        <dbReference type="EMBL" id="RXG27529.1"/>
    </source>
</evidence>
<dbReference type="AlphaFoldDB" id="A0A1M5U190"/>
<dbReference type="EMBL" id="FQXT01000001">
    <property type="protein sequence ID" value="SHH56855.1"/>
    <property type="molecule type" value="Genomic_DNA"/>
</dbReference>
<sequence length="262" mass="30054">MFYMNFLKILGLMLLLVSTACNSRNTAENEWITLFNGTNLNGWTPKFYHHEVGENYADTFRVQDSSIVVAYDNYDSFDETYGHFFYDEAFASFHLKFKYRFTDEWMEDAPSYTYRNSGVMFHSQAPETILKEQDWPLSVEYQMLAEAEPGKSRPTGNMCSPGTDVYYKGEKSNDHCINSSSPTFRWDTWVDADLIVYQDSLIIHKVNGKEVLRYTNTQIGGDVANGYNPKLKVDGQALKSGYIGLQAEGQGVIFKDIKLKKL</sequence>
<feature type="domain" description="3-keto-alpha-glucoside-1,2-lyase/3-keto-2-hydroxy-glucal hydratase" evidence="2">
    <location>
        <begin position="30"/>
        <end position="260"/>
    </location>
</feature>
<keyword evidence="1" id="KW-0732">Signal</keyword>
<dbReference type="GO" id="GO:0016787">
    <property type="term" value="F:hydrolase activity"/>
    <property type="evidence" value="ECO:0007669"/>
    <property type="project" value="InterPro"/>
</dbReference>
<evidence type="ECO:0000259" key="2">
    <source>
        <dbReference type="Pfam" id="PF06439"/>
    </source>
</evidence>
<dbReference type="Pfam" id="PF06439">
    <property type="entry name" value="3keto-disac_hyd"/>
    <property type="match status" value="1"/>
</dbReference>
<feature type="signal peptide" evidence="1">
    <location>
        <begin position="1"/>
        <end position="23"/>
    </location>
</feature>
<dbReference type="InterPro" id="IPR010496">
    <property type="entry name" value="AL/BT2_dom"/>
</dbReference>
<name>A0A1M5U190_9FLAO</name>
<evidence type="ECO:0000313" key="4">
    <source>
        <dbReference type="EMBL" id="SHH56855.1"/>
    </source>
</evidence>
<evidence type="ECO:0000256" key="1">
    <source>
        <dbReference type="SAM" id="SignalP"/>
    </source>
</evidence>
<evidence type="ECO:0000313" key="5">
    <source>
        <dbReference type="Proteomes" id="UP000184240"/>
    </source>
</evidence>
<organism evidence="4 5">
    <name type="scientific">Leeuwenhoekiella palythoae</name>
    <dbReference type="NCBI Taxonomy" id="573501"/>
    <lineage>
        <taxon>Bacteria</taxon>
        <taxon>Pseudomonadati</taxon>
        <taxon>Bacteroidota</taxon>
        <taxon>Flavobacteriia</taxon>
        <taxon>Flavobacteriales</taxon>
        <taxon>Flavobacteriaceae</taxon>
        <taxon>Leeuwenhoekiella</taxon>
    </lineage>
</organism>
<reference evidence="4" key="1">
    <citation type="submission" date="2016-11" db="EMBL/GenBank/DDBJ databases">
        <authorList>
            <person name="Jaros S."/>
            <person name="Januszkiewicz K."/>
            <person name="Wedrychowicz H."/>
        </authorList>
    </citation>
    <scope>NUCLEOTIDE SEQUENCE [LARGE SCALE GENOMIC DNA]</scope>
    <source>
        <strain evidence="4">DSM 19859</strain>
    </source>
</reference>
<dbReference type="Proteomes" id="UP000184240">
    <property type="component" value="Unassembled WGS sequence"/>
</dbReference>
<dbReference type="EMBL" id="QOVN01000007">
    <property type="protein sequence ID" value="RXG27529.1"/>
    <property type="molecule type" value="Genomic_DNA"/>
</dbReference>
<gene>
    <name evidence="3" type="ORF">DSM01_3048</name>
    <name evidence="4" type="ORF">SAMN04487999_0526</name>
</gene>
<reference evidence="5" key="2">
    <citation type="submission" date="2016-11" db="EMBL/GenBank/DDBJ databases">
        <authorList>
            <person name="Varghese N."/>
            <person name="Submissions S."/>
        </authorList>
    </citation>
    <scope>NUCLEOTIDE SEQUENCE [LARGE SCALE GENOMIC DNA]</scope>
    <source>
        <strain evidence="5">DSM 19859</strain>
    </source>
</reference>